<evidence type="ECO:0000256" key="1">
    <source>
        <dbReference type="SAM" id="MobiDB-lite"/>
    </source>
</evidence>
<dbReference type="Proteomes" id="UP000587579">
    <property type="component" value="Unassembled WGS sequence"/>
</dbReference>
<name>A0ABR6P3I8_9DEIN</name>
<feature type="compositionally biased region" description="Basic and acidic residues" evidence="1">
    <location>
        <begin position="1"/>
        <end position="11"/>
    </location>
</feature>
<sequence>MQVREMKRRESTGSSRLWGSEERARGLPPSSASPLPLLVQTPIYYVPRTMHHAPPLSVIPDEGAAWPTRSRIMSGTGPEPCWVRTRGRAPDARTVTTARRFNRNSQQPKDPPPRRSAPRRGRRAKEVGGRGGKAVKSVAYVRSMRQPQPPPRPFPGEGAGLTVMKPWMDDAAWAPARAGFARSAGEANYLPFTKPKTHPRTRRHFAVEIRGPCWAKGQDRR</sequence>
<feature type="region of interest" description="Disordered" evidence="1">
    <location>
        <begin position="77"/>
        <end position="134"/>
    </location>
</feature>
<feature type="region of interest" description="Disordered" evidence="1">
    <location>
        <begin position="1"/>
        <end position="36"/>
    </location>
</feature>
<accession>A0ABR6P3I8</accession>
<reference evidence="2 3" key="1">
    <citation type="submission" date="2020-08" db="EMBL/GenBank/DDBJ databases">
        <title>Genomic Encyclopedia of Type Strains, Phase IV (KMG-IV): sequencing the most valuable type-strain genomes for metagenomic binning, comparative biology and taxonomic classification.</title>
        <authorList>
            <person name="Goeker M."/>
        </authorList>
    </citation>
    <scope>NUCLEOTIDE SEQUENCE [LARGE SCALE GENOMIC DNA]</scope>
    <source>
        <strain evidence="2 3">DSM 15757</strain>
    </source>
</reference>
<protein>
    <submittedName>
        <fullName evidence="2">Uncharacterized protein</fullName>
    </submittedName>
</protein>
<dbReference type="EMBL" id="JACHEZ010000008">
    <property type="protein sequence ID" value="MBB6030590.1"/>
    <property type="molecule type" value="Genomic_DNA"/>
</dbReference>
<comment type="caution">
    <text evidence="2">The sequence shown here is derived from an EMBL/GenBank/DDBJ whole genome shotgun (WGS) entry which is preliminary data.</text>
</comment>
<organism evidence="2 3">
    <name type="scientific">Oceanithermus desulfurans</name>
    <dbReference type="NCBI Taxonomy" id="227924"/>
    <lineage>
        <taxon>Bacteria</taxon>
        <taxon>Thermotogati</taxon>
        <taxon>Deinococcota</taxon>
        <taxon>Deinococci</taxon>
        <taxon>Thermales</taxon>
        <taxon>Thermaceae</taxon>
        <taxon>Oceanithermus</taxon>
    </lineage>
</organism>
<evidence type="ECO:0000313" key="3">
    <source>
        <dbReference type="Proteomes" id="UP000587579"/>
    </source>
</evidence>
<keyword evidence="3" id="KW-1185">Reference proteome</keyword>
<feature type="compositionally biased region" description="Polar residues" evidence="1">
    <location>
        <begin position="94"/>
        <end position="107"/>
    </location>
</feature>
<evidence type="ECO:0000313" key="2">
    <source>
        <dbReference type="EMBL" id="MBB6030590.1"/>
    </source>
</evidence>
<feature type="compositionally biased region" description="Low complexity" evidence="1">
    <location>
        <begin position="27"/>
        <end position="36"/>
    </location>
</feature>
<gene>
    <name evidence="2" type="ORF">HNQ05_001983</name>
</gene>
<proteinExistence type="predicted"/>